<name>A0A3N1PP93_9GAMM</name>
<reference evidence="4 5" key="1">
    <citation type="submission" date="2018-11" db="EMBL/GenBank/DDBJ databases">
        <title>Genomic Encyclopedia of Type Strains, Phase IV (KMG-IV): sequencing the most valuable type-strain genomes for metagenomic binning, comparative biology and taxonomic classification.</title>
        <authorList>
            <person name="Goeker M."/>
        </authorList>
    </citation>
    <scope>NUCLEOTIDE SEQUENCE [LARGE SCALE GENOMIC DNA]</scope>
    <source>
        <strain evidence="4 5">DSM 21945</strain>
    </source>
</reference>
<feature type="transmembrane region" description="Helical" evidence="2">
    <location>
        <begin position="174"/>
        <end position="192"/>
    </location>
</feature>
<keyword evidence="2" id="KW-0812">Transmembrane</keyword>
<dbReference type="PANTHER" id="PTHR12962:SF1">
    <property type="entry name" value="COLD SHOCK DOMAIN-CONTAINING PROTEIN CG9705"/>
    <property type="match status" value="1"/>
</dbReference>
<feature type="transmembrane region" description="Helical" evidence="2">
    <location>
        <begin position="81"/>
        <end position="101"/>
    </location>
</feature>
<keyword evidence="1" id="KW-0597">Phosphoprotein</keyword>
<dbReference type="InterPro" id="IPR011129">
    <property type="entry name" value="CSD"/>
</dbReference>
<evidence type="ECO:0000256" key="2">
    <source>
        <dbReference type="SAM" id="Phobius"/>
    </source>
</evidence>
<dbReference type="GO" id="GO:0043488">
    <property type="term" value="P:regulation of mRNA stability"/>
    <property type="evidence" value="ECO:0007669"/>
    <property type="project" value="TreeGrafter"/>
</dbReference>
<dbReference type="SMART" id="SM00357">
    <property type="entry name" value="CSP"/>
    <property type="match status" value="1"/>
</dbReference>
<dbReference type="Pfam" id="PF00313">
    <property type="entry name" value="CSD"/>
    <property type="match status" value="1"/>
</dbReference>
<keyword evidence="2" id="KW-1133">Transmembrane helix</keyword>
<dbReference type="PROSITE" id="PS51857">
    <property type="entry name" value="CSD_2"/>
    <property type="match status" value="1"/>
</dbReference>
<dbReference type="SUPFAM" id="SSF50249">
    <property type="entry name" value="Nucleic acid-binding proteins"/>
    <property type="match status" value="1"/>
</dbReference>
<gene>
    <name evidence="4" type="ORF">EDC28_102368</name>
</gene>
<comment type="caution">
    <text evidence="4">The sequence shown here is derived from an EMBL/GenBank/DDBJ whole genome shotgun (WGS) entry which is preliminary data.</text>
</comment>
<dbReference type="GO" id="GO:0005829">
    <property type="term" value="C:cytosol"/>
    <property type="evidence" value="ECO:0007669"/>
    <property type="project" value="UniProtKB-ARBA"/>
</dbReference>
<evidence type="ECO:0000313" key="4">
    <source>
        <dbReference type="EMBL" id="ROQ29989.1"/>
    </source>
</evidence>
<dbReference type="InterPro" id="IPR002059">
    <property type="entry name" value="CSP_DNA-bd"/>
</dbReference>
<dbReference type="PANTHER" id="PTHR12962">
    <property type="entry name" value="CALCIUM-REGULATED HEAT STABLE PROTEIN CRHSP-24-RELATED"/>
    <property type="match status" value="1"/>
</dbReference>
<accession>A0A3N1PP93</accession>
<feature type="domain" description="CSD" evidence="3">
    <location>
        <begin position="2"/>
        <end position="67"/>
    </location>
</feature>
<dbReference type="PRINTS" id="PR00050">
    <property type="entry name" value="COLDSHOCK"/>
</dbReference>
<dbReference type="Gene3D" id="2.40.50.140">
    <property type="entry name" value="Nucleic acid-binding proteins"/>
    <property type="match status" value="1"/>
</dbReference>
<dbReference type="GO" id="GO:0003730">
    <property type="term" value="F:mRNA 3'-UTR binding"/>
    <property type="evidence" value="ECO:0007669"/>
    <property type="project" value="TreeGrafter"/>
</dbReference>
<evidence type="ECO:0000256" key="1">
    <source>
        <dbReference type="ARBA" id="ARBA00022553"/>
    </source>
</evidence>
<dbReference type="AlphaFoldDB" id="A0A3N1PP93"/>
<protein>
    <submittedName>
        <fullName evidence="4">Uncharacterized membrane protein YsdA (DUF1294 family)</fullName>
    </submittedName>
</protein>
<dbReference type="InterPro" id="IPR052069">
    <property type="entry name" value="Ca-reg_mRNA-binding_domain"/>
</dbReference>
<dbReference type="Pfam" id="PF06961">
    <property type="entry name" value="DUF1294"/>
    <property type="match status" value="1"/>
</dbReference>
<keyword evidence="5" id="KW-1185">Reference proteome</keyword>
<feature type="transmembrane region" description="Helical" evidence="2">
    <location>
        <begin position="107"/>
        <end position="125"/>
    </location>
</feature>
<dbReference type="CDD" id="cd04458">
    <property type="entry name" value="CSP_CDS"/>
    <property type="match status" value="1"/>
</dbReference>
<dbReference type="RefSeq" id="WP_123420818.1">
    <property type="nucleotide sequence ID" value="NZ_RJUL01000002.1"/>
</dbReference>
<dbReference type="InterPro" id="IPR012340">
    <property type="entry name" value="NA-bd_OB-fold"/>
</dbReference>
<dbReference type="STRING" id="584787.GCA_001247655_02337"/>
<evidence type="ECO:0000313" key="5">
    <source>
        <dbReference type="Proteomes" id="UP000268033"/>
    </source>
</evidence>
<keyword evidence="2" id="KW-0472">Membrane</keyword>
<organism evidence="4 5">
    <name type="scientific">Gallaecimonas pentaromativorans</name>
    <dbReference type="NCBI Taxonomy" id="584787"/>
    <lineage>
        <taxon>Bacteria</taxon>
        <taxon>Pseudomonadati</taxon>
        <taxon>Pseudomonadota</taxon>
        <taxon>Gammaproteobacteria</taxon>
        <taxon>Enterobacterales</taxon>
        <taxon>Gallaecimonadaceae</taxon>
        <taxon>Gallaecimonas</taxon>
    </lineage>
</organism>
<dbReference type="InterPro" id="IPR010718">
    <property type="entry name" value="DUF1294"/>
</dbReference>
<sequence>MRYQGRLSNWNDDKGFGFVEPNGGGKRAFVHISAFTGPSRRPVEGDLIHYEVVKDDKGRQQARAVRLVSDKKASAPRPAKSGGFGSALGLVFLLVIIALGALKIVPMAIAGLYIGASFISFALYARDKHAAKRGHWRTPENTLHLLALAGGWPGAAMAQYFFRHKSKKTVFRVVFWLTVVANLAALFTLLLAPHKLTLWLPL</sequence>
<dbReference type="Proteomes" id="UP000268033">
    <property type="component" value="Unassembled WGS sequence"/>
</dbReference>
<proteinExistence type="predicted"/>
<dbReference type="EMBL" id="RJUL01000002">
    <property type="protein sequence ID" value="ROQ29989.1"/>
    <property type="molecule type" value="Genomic_DNA"/>
</dbReference>
<evidence type="ECO:0000259" key="3">
    <source>
        <dbReference type="PROSITE" id="PS51857"/>
    </source>
</evidence>